<dbReference type="PANTHER" id="PTHR11614">
    <property type="entry name" value="PHOSPHOLIPASE-RELATED"/>
    <property type="match status" value="1"/>
</dbReference>
<dbReference type="InterPro" id="IPR051044">
    <property type="entry name" value="MAG_DAG_Lipase"/>
</dbReference>
<dbReference type="InterPro" id="IPR022742">
    <property type="entry name" value="Hydrolase_4"/>
</dbReference>
<gene>
    <name evidence="2" type="ORF">CGZ94_14010</name>
</gene>
<dbReference type="AlphaFoldDB" id="A0A255GAX2"/>
<dbReference type="GO" id="GO:0003824">
    <property type="term" value="F:catalytic activity"/>
    <property type="evidence" value="ECO:0007669"/>
    <property type="project" value="UniProtKB-ARBA"/>
</dbReference>
<dbReference type="PRINTS" id="PR00111">
    <property type="entry name" value="ABHYDROLASE"/>
</dbReference>
<accession>A0A255GAX2</accession>
<dbReference type="RefSeq" id="WP_094357971.1">
    <property type="nucleotide sequence ID" value="NZ_NMVK01000015.1"/>
</dbReference>
<proteinExistence type="predicted"/>
<dbReference type="EMBL" id="NMVO01000015">
    <property type="protein sequence ID" value="OYO11546.1"/>
    <property type="molecule type" value="Genomic_DNA"/>
</dbReference>
<dbReference type="OrthoDB" id="9806902at2"/>
<keyword evidence="3" id="KW-1185">Reference proteome</keyword>
<name>A0A255GAX2_9ACTN</name>
<evidence type="ECO:0000313" key="2">
    <source>
        <dbReference type="EMBL" id="OYO11546.1"/>
    </source>
</evidence>
<organism evidence="2 3">
    <name type="scientific">Enemella evansiae</name>
    <dbReference type="NCBI Taxonomy" id="2016499"/>
    <lineage>
        <taxon>Bacteria</taxon>
        <taxon>Bacillati</taxon>
        <taxon>Actinomycetota</taxon>
        <taxon>Actinomycetes</taxon>
        <taxon>Propionibacteriales</taxon>
        <taxon>Propionibacteriaceae</taxon>
        <taxon>Enemella</taxon>
    </lineage>
</organism>
<dbReference type="Pfam" id="PF12146">
    <property type="entry name" value="Hydrolase_4"/>
    <property type="match status" value="1"/>
</dbReference>
<evidence type="ECO:0000313" key="3">
    <source>
        <dbReference type="Proteomes" id="UP000215896"/>
    </source>
</evidence>
<feature type="domain" description="Serine aminopeptidase S33" evidence="1">
    <location>
        <begin position="31"/>
        <end position="255"/>
    </location>
</feature>
<dbReference type="InterPro" id="IPR029058">
    <property type="entry name" value="AB_hydrolase_fold"/>
</dbReference>
<dbReference type="Gene3D" id="3.40.50.1820">
    <property type="entry name" value="alpha/beta hydrolase"/>
    <property type="match status" value="1"/>
</dbReference>
<comment type="caution">
    <text evidence="2">The sequence shown here is derived from an EMBL/GenBank/DDBJ whole genome shotgun (WGS) entry which is preliminary data.</text>
</comment>
<dbReference type="Proteomes" id="UP000215896">
    <property type="component" value="Unassembled WGS sequence"/>
</dbReference>
<reference evidence="2 3" key="1">
    <citation type="submission" date="2017-07" db="EMBL/GenBank/DDBJ databases">
        <title>Draft whole genome sequences of clinical Proprionibacteriaceae strains.</title>
        <authorList>
            <person name="Bernier A.-M."/>
            <person name="Bernard K."/>
            <person name="Domingo M.-C."/>
        </authorList>
    </citation>
    <scope>NUCLEOTIDE SEQUENCE [LARGE SCALE GENOMIC DNA]</scope>
    <source>
        <strain evidence="2 3">NML 030167</strain>
    </source>
</reference>
<sequence length="279" mass="30355">MSTDAAADSYDFTLTGHAGELVGTAWPIADPGWIAIITHGYGEHVLRYRWVAEQLNAAGATVYAADHRGHGRSAGERVEITDFEPVVADVAEVLELATHENPELPVVLIGHSMGGMIAARFAQLHGEDLAALVLSGPVLGRWEAVEELLVLEEIPPTPIDVATLSRDPDVGRAYAADPLIWHGDFKRVTLLALHDELELINTGGGFEDLPVLYLHGEADELVPIGPSAEAVERLRGERTETKSYPEARHEIFNELNRDEVLDDVIGFVASVLGDRVVRR</sequence>
<protein>
    <submittedName>
        <fullName evidence="2">Lysophospholipase</fullName>
    </submittedName>
</protein>
<evidence type="ECO:0000259" key="1">
    <source>
        <dbReference type="Pfam" id="PF12146"/>
    </source>
</evidence>
<dbReference type="SUPFAM" id="SSF53474">
    <property type="entry name" value="alpha/beta-Hydrolases"/>
    <property type="match status" value="1"/>
</dbReference>
<dbReference type="InterPro" id="IPR000073">
    <property type="entry name" value="AB_hydrolase_1"/>
</dbReference>